<proteinExistence type="predicted"/>
<organism evidence="1 2">
    <name type="scientific">Burkholderia multivorans CGD2</name>
    <dbReference type="NCBI Taxonomy" id="513052"/>
    <lineage>
        <taxon>Bacteria</taxon>
        <taxon>Pseudomonadati</taxon>
        <taxon>Pseudomonadota</taxon>
        <taxon>Betaproteobacteria</taxon>
        <taxon>Burkholderiales</taxon>
        <taxon>Burkholderiaceae</taxon>
        <taxon>Burkholderia</taxon>
        <taxon>Burkholderia cepacia complex</taxon>
    </lineage>
</organism>
<gene>
    <name evidence="1" type="ORF">BURMUCGD2_5824</name>
</gene>
<dbReference type="Proteomes" id="UP000004535">
    <property type="component" value="Unassembled WGS sequence"/>
</dbReference>
<comment type="caution">
    <text evidence="1">The sequence shown here is derived from an EMBL/GenBank/DDBJ whole genome shotgun (WGS) entry which is preliminary data.</text>
</comment>
<name>B9BL66_9BURK</name>
<evidence type="ECO:0000313" key="1">
    <source>
        <dbReference type="EMBL" id="EEE08683.1"/>
    </source>
</evidence>
<dbReference type="EMBL" id="ACFC01000002">
    <property type="protein sequence ID" value="EEE08683.1"/>
    <property type="molecule type" value="Genomic_DNA"/>
</dbReference>
<dbReference type="AlphaFoldDB" id="B9BL66"/>
<protein>
    <submittedName>
        <fullName evidence="1">Uncharacterized protein</fullName>
    </submittedName>
</protein>
<sequence length="59" mass="6939">MPAIAKRIKRIGIFFPARTKAHGEIHSRESIVRIKQSDMRETRQLADYRNFNERNSIAI</sequence>
<reference evidence="1 2" key="1">
    <citation type="journal article" date="2012" name="J. Bacteriol.">
        <title>Draft Genome Sequence Determination for Cystic Fibrosis and Chronic Granulomatous Disease Burkholderia multivorans Isolates.</title>
        <authorList>
            <person name="Varga J.J."/>
            <person name="Losada L."/>
            <person name="Zelazny A.M."/>
            <person name="Brinkac L."/>
            <person name="Harkins D."/>
            <person name="Radune D."/>
            <person name="Hostetler J."/>
            <person name="Sampaio E.P."/>
            <person name="Ronning C.M."/>
            <person name="Nierman W.C."/>
            <person name="Greenberg D.E."/>
            <person name="Holland S.M."/>
            <person name="Goldberg J.B."/>
        </authorList>
    </citation>
    <scope>NUCLEOTIDE SEQUENCE [LARGE SCALE GENOMIC DNA]</scope>
    <source>
        <strain evidence="1 2">CGD2</strain>
    </source>
</reference>
<accession>B9BL66</accession>
<evidence type="ECO:0000313" key="2">
    <source>
        <dbReference type="Proteomes" id="UP000004535"/>
    </source>
</evidence>